<dbReference type="AlphaFoldDB" id="A0A5C7ICK6"/>
<organism evidence="1 2">
    <name type="scientific">Acer yangbiense</name>
    <dbReference type="NCBI Taxonomy" id="1000413"/>
    <lineage>
        <taxon>Eukaryota</taxon>
        <taxon>Viridiplantae</taxon>
        <taxon>Streptophyta</taxon>
        <taxon>Embryophyta</taxon>
        <taxon>Tracheophyta</taxon>
        <taxon>Spermatophyta</taxon>
        <taxon>Magnoliopsida</taxon>
        <taxon>eudicotyledons</taxon>
        <taxon>Gunneridae</taxon>
        <taxon>Pentapetalae</taxon>
        <taxon>rosids</taxon>
        <taxon>malvids</taxon>
        <taxon>Sapindales</taxon>
        <taxon>Sapindaceae</taxon>
        <taxon>Hippocastanoideae</taxon>
        <taxon>Acereae</taxon>
        <taxon>Acer</taxon>
    </lineage>
</organism>
<dbReference type="OrthoDB" id="1427281at2759"/>
<dbReference type="PANTHER" id="PTHR12736">
    <property type="entry name" value="LANC-LIKE PROTEIN"/>
    <property type="match status" value="1"/>
</dbReference>
<dbReference type="PANTHER" id="PTHR12736:SF7">
    <property type="entry name" value="LANC-LIKE PROTEIN 3"/>
    <property type="match status" value="1"/>
</dbReference>
<dbReference type="Pfam" id="PF05147">
    <property type="entry name" value="LANC_like"/>
    <property type="match status" value="1"/>
</dbReference>
<dbReference type="SUPFAM" id="SSF158745">
    <property type="entry name" value="LanC-like"/>
    <property type="match status" value="1"/>
</dbReference>
<protein>
    <recommendedName>
        <fullName evidence="3">DUF4371 domain-containing protein</fullName>
    </recommendedName>
</protein>
<dbReference type="GO" id="GO:0031179">
    <property type="term" value="P:peptide modification"/>
    <property type="evidence" value="ECO:0007669"/>
    <property type="project" value="InterPro"/>
</dbReference>
<name>A0A5C7ICK6_9ROSI</name>
<dbReference type="EMBL" id="VAHF01000003">
    <property type="protein sequence ID" value="TXG67053.1"/>
    <property type="molecule type" value="Genomic_DNA"/>
</dbReference>
<proteinExistence type="predicted"/>
<dbReference type="InterPro" id="IPR007822">
    <property type="entry name" value="LANC-like"/>
</dbReference>
<comment type="caution">
    <text evidence="1">The sequence shown here is derived from an EMBL/GenBank/DDBJ whole genome shotgun (WGS) entry which is preliminary data.</text>
</comment>
<gene>
    <name evidence="1" type="ORF">EZV62_008328</name>
</gene>
<sequence length="167" mass="19685">MYMKSLLAHEGLNDWKHLSESLREHESSIEHITNMSTWIDLQIRLEKNETIDKNVREKITKEKNRWKEVLVRTIAVVKYLAKHNLAFHGTNEKIYKDYNGNFLGLNEMLAEFDPREIVDEIIRAGRRLANKGRCPLMYEWHGKKYWGAAYGLAGIMHVLMDMELKPD</sequence>
<dbReference type="Proteomes" id="UP000323000">
    <property type="component" value="Chromosome 3"/>
</dbReference>
<dbReference type="GO" id="GO:0005975">
    <property type="term" value="P:carbohydrate metabolic process"/>
    <property type="evidence" value="ECO:0007669"/>
    <property type="project" value="InterPro"/>
</dbReference>
<dbReference type="GO" id="GO:0005886">
    <property type="term" value="C:plasma membrane"/>
    <property type="evidence" value="ECO:0007669"/>
    <property type="project" value="TreeGrafter"/>
</dbReference>
<accession>A0A5C7ICK6</accession>
<keyword evidence="2" id="KW-1185">Reference proteome</keyword>
<reference evidence="2" key="1">
    <citation type="journal article" date="2019" name="Gigascience">
        <title>De novo genome assembly of the endangered Acer yangbiense, a plant species with extremely small populations endemic to Yunnan Province, China.</title>
        <authorList>
            <person name="Yang J."/>
            <person name="Wariss H.M."/>
            <person name="Tao L."/>
            <person name="Zhang R."/>
            <person name="Yun Q."/>
            <person name="Hollingsworth P."/>
            <person name="Dao Z."/>
            <person name="Luo G."/>
            <person name="Guo H."/>
            <person name="Ma Y."/>
            <person name="Sun W."/>
        </authorList>
    </citation>
    <scope>NUCLEOTIDE SEQUENCE [LARGE SCALE GENOMIC DNA]</scope>
    <source>
        <strain evidence="2">cv. Malutang</strain>
    </source>
</reference>
<dbReference type="InterPro" id="IPR012341">
    <property type="entry name" value="6hp_glycosidase-like_sf"/>
</dbReference>
<evidence type="ECO:0008006" key="3">
    <source>
        <dbReference type="Google" id="ProtNLM"/>
    </source>
</evidence>
<evidence type="ECO:0000313" key="1">
    <source>
        <dbReference type="EMBL" id="TXG67053.1"/>
    </source>
</evidence>
<evidence type="ECO:0000313" key="2">
    <source>
        <dbReference type="Proteomes" id="UP000323000"/>
    </source>
</evidence>
<dbReference type="Gene3D" id="1.50.10.10">
    <property type="match status" value="1"/>
</dbReference>